<dbReference type="EMBL" id="VDFN01000002">
    <property type="protein sequence ID" value="MQS44601.1"/>
    <property type="molecule type" value="Genomic_DNA"/>
</dbReference>
<dbReference type="Proteomes" id="UP000436655">
    <property type="component" value="Unassembled WGS sequence"/>
</dbReference>
<dbReference type="InterPro" id="IPR036412">
    <property type="entry name" value="HAD-like_sf"/>
</dbReference>
<protein>
    <submittedName>
        <fullName evidence="1">Haloacid dehalogenase</fullName>
    </submittedName>
</protein>
<evidence type="ECO:0000313" key="2">
    <source>
        <dbReference type="Proteomes" id="UP000436655"/>
    </source>
</evidence>
<keyword evidence="2" id="KW-1185">Reference proteome</keyword>
<dbReference type="SUPFAM" id="SSF56784">
    <property type="entry name" value="HAD-like"/>
    <property type="match status" value="1"/>
</dbReference>
<reference evidence="1 2" key="1">
    <citation type="journal article" date="2019" name="Syst. Appl. Microbiol.">
        <title>Polyphasic characterization of two novel Lactobacillus spp. isolated from blown salami packages: Description of Lactobacillus halodurans sp. nov. and Lactobacillus salsicarnum sp. nov.</title>
        <authorList>
            <person name="Schuster J.A."/>
            <person name="Klingl A."/>
            <person name="Vogel R.F."/>
            <person name="Ehrmann M.A."/>
        </authorList>
    </citation>
    <scope>NUCLEOTIDE SEQUENCE [LARGE SCALE GENOMIC DNA]</scope>
    <source>
        <strain evidence="1 2">TMW 1.2098</strain>
    </source>
</reference>
<proteinExistence type="predicted"/>
<dbReference type="Gene3D" id="3.40.50.1000">
    <property type="entry name" value="HAD superfamily/HAD-like"/>
    <property type="match status" value="1"/>
</dbReference>
<accession>A0ABW9P5Q7</accession>
<comment type="caution">
    <text evidence="1">The sequence shown here is derived from an EMBL/GenBank/DDBJ whole genome shotgun (WGS) entry which is preliminary data.</text>
</comment>
<name>A0ABW9P5Q7_9LACO</name>
<gene>
    <name evidence="1" type="ORF">FHL03_03775</name>
</gene>
<evidence type="ECO:0000313" key="1">
    <source>
        <dbReference type="EMBL" id="MQS44601.1"/>
    </source>
</evidence>
<sequence length="181" mass="20780">MSDFDKQRPAFGFDLDGTLFSIKLILKRFSQITGHTILFEDMTKYSMAETFGLTEDQEYEIFSKIKDDVNLNSKPLKKTVELTHRLAAQNCPIVIITARRESAFAETTKALQLAGIKYDQIFMNANEKADIILENNIGRYFDDQGQLIEKMMDHKVSKSCEMTLIDAPYNQGFHCDSRLFV</sequence>
<organism evidence="1 2">
    <name type="scientific">Companilactobacillus mishanensis</name>
    <dbReference type="NCBI Taxonomy" id="2486008"/>
    <lineage>
        <taxon>Bacteria</taxon>
        <taxon>Bacillati</taxon>
        <taxon>Bacillota</taxon>
        <taxon>Bacilli</taxon>
        <taxon>Lactobacillales</taxon>
        <taxon>Lactobacillaceae</taxon>
        <taxon>Companilactobacillus</taxon>
    </lineage>
</organism>
<dbReference type="InterPro" id="IPR023214">
    <property type="entry name" value="HAD_sf"/>
</dbReference>